<comment type="cofactor">
    <cofactor evidence="1">
        <name>Mg(2+)</name>
        <dbReference type="ChEBI" id="CHEBI:18420"/>
    </cofactor>
</comment>
<keyword evidence="6" id="KW-0472">Membrane</keyword>
<dbReference type="InterPro" id="IPR001173">
    <property type="entry name" value="Glyco_trans_2-like"/>
</dbReference>
<sequence>MYWLILIMVILLCVLKGRRRDFSVSVIIPAYNEEKTVANVVKTAKSSSYVDEVIVVDDGSSDNTYEEAKRAGATIIRHASNRGKGAALKTGFKHSNGDIVVFLDADLKNITTAKIDKMIKPIIEGRADITKTKFKRRAGRVTELTAKPLLRFFFPEIKFEQPLSGQFAAKRSVLERMKFEDDYGVDVGIVLDADVQGLNVKEVDIGELEHDMASLSDLNIVATEVVRTIVARALEYGRITMMDSMGESIRMCILGLSLTTLGIFSIFFIRALPPTVGIIMGIVGVIIAAYYLVALLKRSYYVLSRSKGRLQVLRSFVYMHFPILISALILVAMISALLGAVHIDEGKISIEPNPGNLIIWKKNVENRTFDVRGPYTIDSAFEGENDTIRLPREAVDTLGLNYGDIVYIGGVGYTLRESRPSDVNIIRIPANAREVLDVNVGDVIRDSALRKVFNNIFVVRKISGQSNITIENGVLIEDNDKSGREVNIYLDGKKIATALGAMENGSYSIYINGMHVRTIYFSESSPRENYTIYWGAHIITVEVGKPIKSNMRFATIEDGVFLNIISDKF</sequence>
<dbReference type="Pfam" id="PF00535">
    <property type="entry name" value="Glycos_transf_2"/>
    <property type="match status" value="1"/>
</dbReference>
<dbReference type="InterPro" id="IPR050256">
    <property type="entry name" value="Glycosyltransferase_2"/>
</dbReference>
<dbReference type="PANTHER" id="PTHR48090">
    <property type="entry name" value="UNDECAPRENYL-PHOSPHATE 4-DEOXY-4-FORMAMIDO-L-ARABINOSE TRANSFERASE-RELATED"/>
    <property type="match status" value="1"/>
</dbReference>
<feature type="transmembrane region" description="Helical" evidence="6">
    <location>
        <begin position="276"/>
        <end position="296"/>
    </location>
</feature>
<evidence type="ECO:0000256" key="6">
    <source>
        <dbReference type="SAM" id="Phobius"/>
    </source>
</evidence>
<feature type="transmembrane region" description="Helical" evidence="6">
    <location>
        <begin position="316"/>
        <end position="341"/>
    </location>
</feature>
<protein>
    <submittedName>
        <fullName evidence="8">Dolichol-phosphate mannosyltransferase</fullName>
    </submittedName>
</protein>
<comment type="similarity">
    <text evidence="2">Belongs to the glycosyltransferase 2 family.</text>
</comment>
<keyword evidence="4" id="KW-0808">Transferase</keyword>
<dbReference type="SUPFAM" id="SSF50692">
    <property type="entry name" value="ADC-like"/>
    <property type="match status" value="1"/>
</dbReference>
<dbReference type="GeneID" id="71966113"/>
<evidence type="ECO:0000256" key="4">
    <source>
        <dbReference type="ARBA" id="ARBA00022679"/>
    </source>
</evidence>
<feature type="transmembrane region" description="Helical" evidence="6">
    <location>
        <begin position="248"/>
        <end position="269"/>
    </location>
</feature>
<feature type="domain" description="Glycosyltransferase 2-like" evidence="7">
    <location>
        <begin position="25"/>
        <end position="168"/>
    </location>
</feature>
<evidence type="ECO:0000313" key="9">
    <source>
        <dbReference type="Proteomes" id="UP000831817"/>
    </source>
</evidence>
<keyword evidence="6" id="KW-0812">Transmembrane</keyword>
<reference evidence="8 9" key="1">
    <citation type="submission" date="2022-04" db="EMBL/GenBank/DDBJ databases">
        <title>Complete genome of Methanothermobacter tenebrarum strain RMAS.</title>
        <authorList>
            <person name="Nakamura K."/>
            <person name="Oshima K."/>
            <person name="Hattori M."/>
            <person name="Kamagata Y."/>
            <person name="Takamizawa K."/>
        </authorList>
    </citation>
    <scope>NUCLEOTIDE SEQUENCE [LARGE SCALE GENOMIC DNA]</scope>
    <source>
        <strain evidence="8 9">RMAS</strain>
    </source>
</reference>
<dbReference type="GO" id="GO:0016757">
    <property type="term" value="F:glycosyltransferase activity"/>
    <property type="evidence" value="ECO:0007669"/>
    <property type="project" value="UniProtKB-KW"/>
</dbReference>
<dbReference type="CDD" id="cd04179">
    <property type="entry name" value="DPM_DPG-synthase_like"/>
    <property type="match status" value="1"/>
</dbReference>
<keyword evidence="5" id="KW-0460">Magnesium</keyword>
<keyword evidence="3 8" id="KW-0328">Glycosyltransferase</keyword>
<name>A0ABN6PDB3_9EURY</name>
<evidence type="ECO:0000256" key="2">
    <source>
        <dbReference type="ARBA" id="ARBA00006739"/>
    </source>
</evidence>
<dbReference type="PANTHER" id="PTHR48090:SF10">
    <property type="entry name" value="GLUCOSYL-3-PHOSPHOGLYCERATE SYNTHASE"/>
    <property type="match status" value="1"/>
</dbReference>
<dbReference type="Proteomes" id="UP000831817">
    <property type="component" value="Chromosome"/>
</dbReference>
<evidence type="ECO:0000256" key="1">
    <source>
        <dbReference type="ARBA" id="ARBA00001946"/>
    </source>
</evidence>
<evidence type="ECO:0000256" key="5">
    <source>
        <dbReference type="ARBA" id="ARBA00022842"/>
    </source>
</evidence>
<dbReference type="Gene3D" id="2.40.40.20">
    <property type="match status" value="1"/>
</dbReference>
<dbReference type="RefSeq" id="WP_248564486.1">
    <property type="nucleotide sequence ID" value="NZ_AP025698.1"/>
</dbReference>
<dbReference type="InterPro" id="IPR009010">
    <property type="entry name" value="Asp_de-COase-like_dom_sf"/>
</dbReference>
<dbReference type="InterPro" id="IPR029044">
    <property type="entry name" value="Nucleotide-diphossugar_trans"/>
</dbReference>
<evidence type="ECO:0000256" key="3">
    <source>
        <dbReference type="ARBA" id="ARBA00022676"/>
    </source>
</evidence>
<keyword evidence="9" id="KW-1185">Reference proteome</keyword>
<gene>
    <name evidence="8" type="ORF">MTTB_15810</name>
</gene>
<evidence type="ECO:0000259" key="7">
    <source>
        <dbReference type="Pfam" id="PF00535"/>
    </source>
</evidence>
<dbReference type="Gene3D" id="3.90.550.10">
    <property type="entry name" value="Spore Coat Polysaccharide Biosynthesis Protein SpsA, Chain A"/>
    <property type="match status" value="1"/>
</dbReference>
<dbReference type="SUPFAM" id="SSF53448">
    <property type="entry name" value="Nucleotide-diphospho-sugar transferases"/>
    <property type="match status" value="1"/>
</dbReference>
<accession>A0ABN6PDB3</accession>
<dbReference type="EMBL" id="AP025698">
    <property type="protein sequence ID" value="BDH80202.1"/>
    <property type="molecule type" value="Genomic_DNA"/>
</dbReference>
<proteinExistence type="inferred from homology"/>
<organism evidence="8 9">
    <name type="scientific">Methanothermobacter tenebrarum</name>
    <dbReference type="NCBI Taxonomy" id="680118"/>
    <lineage>
        <taxon>Archaea</taxon>
        <taxon>Methanobacteriati</taxon>
        <taxon>Methanobacteriota</taxon>
        <taxon>Methanomada group</taxon>
        <taxon>Methanobacteria</taxon>
        <taxon>Methanobacteriales</taxon>
        <taxon>Methanobacteriaceae</taxon>
        <taxon>Methanothermobacter</taxon>
    </lineage>
</organism>
<keyword evidence="6" id="KW-1133">Transmembrane helix</keyword>
<evidence type="ECO:0000313" key="8">
    <source>
        <dbReference type="EMBL" id="BDH80202.1"/>
    </source>
</evidence>